<dbReference type="InterPro" id="IPR011502">
    <property type="entry name" value="Nucleoporin_Nup85"/>
</dbReference>
<evidence type="ECO:0000256" key="3">
    <source>
        <dbReference type="ARBA" id="ARBA00022490"/>
    </source>
</evidence>
<dbReference type="OrthoDB" id="4033880at2759"/>
<evidence type="ECO:0000313" key="11">
    <source>
        <dbReference type="Proteomes" id="UP000677054"/>
    </source>
</evidence>
<keyword evidence="5" id="KW-0677">Repeat</keyword>
<keyword evidence="7" id="KW-0539">Nucleus</keyword>
<dbReference type="Proteomes" id="UP000677054">
    <property type="component" value="Unassembled WGS sequence"/>
</dbReference>
<dbReference type="SMART" id="SM00273">
    <property type="entry name" value="ENTH"/>
    <property type="match status" value="1"/>
</dbReference>
<dbReference type="GO" id="GO:0030125">
    <property type="term" value="C:clathrin vesicle coat"/>
    <property type="evidence" value="ECO:0007669"/>
    <property type="project" value="TreeGrafter"/>
</dbReference>
<keyword evidence="7" id="KW-0813">Transport</keyword>
<dbReference type="GO" id="GO:0005886">
    <property type="term" value="C:plasma membrane"/>
    <property type="evidence" value="ECO:0007669"/>
    <property type="project" value="TreeGrafter"/>
</dbReference>
<dbReference type="GO" id="GO:0005543">
    <property type="term" value="F:phospholipid binding"/>
    <property type="evidence" value="ECO:0007669"/>
    <property type="project" value="TreeGrafter"/>
</dbReference>
<keyword evidence="11" id="KW-1185">Reference proteome</keyword>
<dbReference type="InterPro" id="IPR003903">
    <property type="entry name" value="UIM_dom"/>
</dbReference>
<keyword evidence="7" id="KW-0811">Translocation</keyword>
<comment type="similarity">
    <text evidence="7">Belongs to the nucleoporin Nup85 family.</text>
</comment>
<protein>
    <recommendedName>
        <fullName evidence="7">Nuclear pore complex protein Nup85</fullName>
    </recommendedName>
</protein>
<dbReference type="Pfam" id="PF07575">
    <property type="entry name" value="Nucleopor_Nup85"/>
    <property type="match status" value="1"/>
</dbReference>
<evidence type="ECO:0000256" key="4">
    <source>
        <dbReference type="ARBA" id="ARBA00022553"/>
    </source>
</evidence>
<sequence length="1097" mass="122889">MAVNVAGLKRNLKNIAHNYTDAQVKVREATSNDPWGPSSTLMSEVADMTHNVVAFSEIMQMIWKRLNDHGKNWRHVYKALVLLEYLIKTGSDKVAQQCKENIFAIQTLKDFQHVEENKDLGMNVREKSKQLVALLTDEEKFKSERARALKAKERFSQSIVALGSESNVPIRSESYLGENTVINRTSRRISSDLESARPQTAGEEELQLQLALAMSKEEADQEEHKKKSDDVRLQLALSQSEEEFKTKRQTKSAGMSILDLDLDLGNPRPTASASDPWAVHSPPSMYHSQTSPVDPWGFPMANEPATAPPPVHSDPWGGPQPPKRMGTPSSPVPNDPWMPTTTGTVSPKPENGMQDFLGDANSSAESMQRRKKPEDFLGENSNLVNLDNLIGQKPPGAIGGNPFAMTAVGQANPFQSVTPPRPSLNQMKTQAHQSFHQDATAGSWAPVGMPPPLIASVGAEMSDDAKWSLEINSLALNVQYTTVEALSNLYPWLRKVVKGSLKEIMSVSYGPRSSLAFAPKKEGAVLEIGMPPSLSQESMQYLVHRSLAIFERLHKVTPSSAPRDVILSHCQDALAQYREALEHCLSILEEEEEGMRGEMEISLRLILSNCDFMLHLTQVLFFQGKPGDPVSMHYLTWIQKHCHGAIQLDQEVLSSDSPSSHPSYWKAVQSFLMQGRIDKARQLLRLHWNAKSAPFKVMDELLDGLLDFLDTIYLSPVEFTLRWKKWQEALSLRLKEGVFSTVSNLESIAQVMSGDVEVLEELAPTFDSWYEAVGAYLLWVQPSGRYDAFLEALADTLHFLGINPTTSKRLSSLDRVLLAIMQMDFPEAYRTCRATLDNSWLVVHLCDILLRADLSSQSPSELRQTSQMREYLLTEYVWELHACMYPEDVLVRYLDHCPSLGKELQRAYLNAVPLTNDIRAMQIMSLAHSRGLTTVEMEIARVMAAQCLTNGEYSNALRWAALTKNKSFTNCVVDHCLSKCRKYQEFHRLMNEQQFDQATRLLISLVRSRLAPRSFCVALLHDACLLLEREGATLSLSDSAHLLDFLEELDMRGEEKAKIPMEKMQTLRKTIASNVLHSIVSGETPTLSTSSTSVLPS</sequence>
<dbReference type="GO" id="GO:0030276">
    <property type="term" value="F:clathrin binding"/>
    <property type="evidence" value="ECO:0007669"/>
    <property type="project" value="TreeGrafter"/>
</dbReference>
<comment type="subunit">
    <text evidence="7">Component of the nuclear pore complex (NPC).</text>
</comment>
<dbReference type="Gene3D" id="1.25.40.90">
    <property type="match status" value="1"/>
</dbReference>
<keyword evidence="3" id="KW-0963">Cytoplasm</keyword>
<dbReference type="Pfam" id="PF01417">
    <property type="entry name" value="ENTH"/>
    <property type="match status" value="1"/>
</dbReference>
<dbReference type="InterPro" id="IPR008942">
    <property type="entry name" value="ENTH_VHS"/>
</dbReference>
<dbReference type="SMART" id="SM00726">
    <property type="entry name" value="UIM"/>
    <property type="match status" value="2"/>
</dbReference>
<keyword evidence="7" id="KW-0509">mRNA transport</keyword>
<comment type="function">
    <text evidence="7">Functions as a component of the nuclear pore complex (NPC).</text>
</comment>
<dbReference type="GO" id="GO:0005643">
    <property type="term" value="C:nuclear pore"/>
    <property type="evidence" value="ECO:0007669"/>
    <property type="project" value="UniProtKB-SubCell"/>
</dbReference>
<comment type="similarity">
    <text evidence="2">Belongs to the epsin family.</text>
</comment>
<dbReference type="FunFam" id="1.25.40.90:FF:000002">
    <property type="entry name" value="epsin-2 isoform X1"/>
    <property type="match status" value="1"/>
</dbReference>
<feature type="region of interest" description="Disordered" evidence="8">
    <location>
        <begin position="266"/>
        <end position="290"/>
    </location>
</feature>
<comment type="subcellular location">
    <subcellularLocation>
        <location evidence="1">Cytoplasm</location>
    </subcellularLocation>
    <subcellularLocation>
        <location evidence="7">Nucleus</location>
        <location evidence="7">Nuclear pore complex</location>
    </subcellularLocation>
</comment>
<dbReference type="GO" id="GO:0051028">
    <property type="term" value="P:mRNA transport"/>
    <property type="evidence" value="ECO:0007669"/>
    <property type="project" value="UniProtKB-KW"/>
</dbReference>
<evidence type="ECO:0000259" key="9">
    <source>
        <dbReference type="PROSITE" id="PS50942"/>
    </source>
</evidence>
<keyword evidence="4" id="KW-0597">Phosphoprotein</keyword>
<evidence type="ECO:0000313" key="10">
    <source>
        <dbReference type="EMBL" id="CAD7247524.1"/>
    </source>
</evidence>
<dbReference type="PANTHER" id="PTHR12276">
    <property type="entry name" value="EPSIN/ENT-RELATED"/>
    <property type="match status" value="1"/>
</dbReference>
<reference evidence="10" key="1">
    <citation type="submission" date="2020-11" db="EMBL/GenBank/DDBJ databases">
        <authorList>
            <person name="Tran Van P."/>
        </authorList>
    </citation>
    <scope>NUCLEOTIDE SEQUENCE</scope>
</reference>
<dbReference type="GO" id="GO:0005768">
    <property type="term" value="C:endosome"/>
    <property type="evidence" value="ECO:0007669"/>
    <property type="project" value="TreeGrafter"/>
</dbReference>
<feature type="domain" description="ENTH" evidence="9">
    <location>
        <begin position="14"/>
        <end position="145"/>
    </location>
</feature>
<keyword evidence="6" id="KW-0446">Lipid-binding</keyword>
<evidence type="ECO:0000256" key="5">
    <source>
        <dbReference type="ARBA" id="ARBA00022737"/>
    </source>
</evidence>
<dbReference type="EMBL" id="CAJPEV010001482">
    <property type="protein sequence ID" value="CAG0892899.1"/>
    <property type="molecule type" value="Genomic_DNA"/>
</dbReference>
<keyword evidence="7" id="KW-0906">Nuclear pore complex</keyword>
<dbReference type="GO" id="GO:0015031">
    <property type="term" value="P:protein transport"/>
    <property type="evidence" value="ECO:0007669"/>
    <property type="project" value="UniProtKB-KW"/>
</dbReference>
<evidence type="ECO:0000256" key="1">
    <source>
        <dbReference type="ARBA" id="ARBA00004496"/>
    </source>
</evidence>
<dbReference type="EMBL" id="LR900999">
    <property type="protein sequence ID" value="CAD7247524.1"/>
    <property type="molecule type" value="Genomic_DNA"/>
</dbReference>
<keyword evidence="7" id="KW-0472">Membrane</keyword>
<feature type="compositionally biased region" description="Pro residues" evidence="8">
    <location>
        <begin position="306"/>
        <end position="322"/>
    </location>
</feature>
<dbReference type="SUPFAM" id="SSF48464">
    <property type="entry name" value="ENTH/VHS domain"/>
    <property type="match status" value="1"/>
</dbReference>
<dbReference type="InterPro" id="IPR013809">
    <property type="entry name" value="ENTH"/>
</dbReference>
<organism evidence="10">
    <name type="scientific">Darwinula stevensoni</name>
    <dbReference type="NCBI Taxonomy" id="69355"/>
    <lineage>
        <taxon>Eukaryota</taxon>
        <taxon>Metazoa</taxon>
        <taxon>Ecdysozoa</taxon>
        <taxon>Arthropoda</taxon>
        <taxon>Crustacea</taxon>
        <taxon>Oligostraca</taxon>
        <taxon>Ostracoda</taxon>
        <taxon>Podocopa</taxon>
        <taxon>Podocopida</taxon>
        <taxon>Darwinulocopina</taxon>
        <taxon>Darwinuloidea</taxon>
        <taxon>Darwinulidae</taxon>
        <taxon>Darwinula</taxon>
    </lineage>
</organism>
<dbReference type="AlphaFoldDB" id="A0A7R9A7P7"/>
<dbReference type="PANTHER" id="PTHR12276:SF115">
    <property type="entry name" value="FI19443P1"/>
    <property type="match status" value="1"/>
</dbReference>
<proteinExistence type="inferred from homology"/>
<evidence type="ECO:0000256" key="8">
    <source>
        <dbReference type="SAM" id="MobiDB-lite"/>
    </source>
</evidence>
<accession>A0A7R9A7P7</accession>
<evidence type="ECO:0000256" key="7">
    <source>
        <dbReference type="RuleBase" id="RU365073"/>
    </source>
</evidence>
<gene>
    <name evidence="10" type="ORF">DSTB1V02_LOCUS7355</name>
</gene>
<feature type="region of interest" description="Disordered" evidence="8">
    <location>
        <begin position="303"/>
        <end position="349"/>
    </location>
</feature>
<keyword evidence="7" id="KW-0653">Protein transport</keyword>
<dbReference type="GO" id="GO:0006897">
    <property type="term" value="P:endocytosis"/>
    <property type="evidence" value="ECO:0007669"/>
    <property type="project" value="TreeGrafter"/>
</dbReference>
<name>A0A7R9A7P7_9CRUS</name>
<dbReference type="PROSITE" id="PS50942">
    <property type="entry name" value="ENTH"/>
    <property type="match status" value="1"/>
</dbReference>
<dbReference type="CDD" id="cd16990">
    <property type="entry name" value="ENTH_Epsin"/>
    <property type="match status" value="1"/>
</dbReference>
<dbReference type="GO" id="GO:0031965">
    <property type="term" value="C:nuclear membrane"/>
    <property type="evidence" value="ECO:0007669"/>
    <property type="project" value="UniProtKB-UniRule"/>
</dbReference>
<evidence type="ECO:0000256" key="2">
    <source>
        <dbReference type="ARBA" id="ARBA00010130"/>
    </source>
</evidence>
<dbReference type="PROSITE" id="PS50330">
    <property type="entry name" value="UIM"/>
    <property type="match status" value="1"/>
</dbReference>
<evidence type="ECO:0000256" key="6">
    <source>
        <dbReference type="ARBA" id="ARBA00023121"/>
    </source>
</evidence>